<proteinExistence type="predicted"/>
<comment type="caution">
    <text evidence="1">The sequence shown here is derived from an EMBL/GenBank/DDBJ whole genome shotgun (WGS) entry which is preliminary data.</text>
</comment>
<accession>A0ACC2PHE9</accession>
<name>A0ACC2PHE9_9HYME</name>
<evidence type="ECO:0000313" key="1">
    <source>
        <dbReference type="EMBL" id="KAJ8683019.1"/>
    </source>
</evidence>
<dbReference type="EMBL" id="CM056741">
    <property type="protein sequence ID" value="KAJ8683019.1"/>
    <property type="molecule type" value="Genomic_DNA"/>
</dbReference>
<dbReference type="Proteomes" id="UP001239111">
    <property type="component" value="Chromosome 1"/>
</dbReference>
<protein>
    <submittedName>
        <fullName evidence="1">Uncharacterized protein</fullName>
    </submittedName>
</protein>
<evidence type="ECO:0000313" key="2">
    <source>
        <dbReference type="Proteomes" id="UP001239111"/>
    </source>
</evidence>
<sequence length="565" mass="65397">MLRTEAPVQDEHELELMAETELCRLRRQYRIMENDRQTYAENARNQMRNQTIMIDRLEQEKAELVLAIQAAKSPLNCKRDEAVGAELARLLEKRATFVERIERERAQISEMNEQILRLSNDVDALKQKVRTDVHLKESIAKDERQVTILENRLEVATQRFNSLVAENAKLRDEIDGLLKERHQFNLLWARLNSQLNAGKGVISDLIEQATIAFNQRDEELNKINALKDRAIRDLKNHTSEMCELQRTIDNEMKLQEFLGVKGQYRIMDDLNAKKEAEKEVKREEMRKKIASYNEILALVKQFTGEEQLDKLTTQFLKQEEENFALFNYVNELNDELEGLQSRVAQLRSEIDEARALNVHRGRQQAETLENIAKNLQEQTDLADAAENKLTECNELLHKLLGGIEFLFTAIRCDNSPLLELLGDHSHVTTDNVMLYLGIIEKRVNDMMSKLHWTETSRKLQIPSTATTTTTATTSPKQEPLRVDEDRKPKLKPPQVSDIAPTQPCPLCVEKEEMQNVSEGLEVPLTRDEVKEKLQERLKQDHSQLLHNVSGCHLPASRKIIQKRYQ</sequence>
<reference evidence="1" key="1">
    <citation type="submission" date="2023-04" db="EMBL/GenBank/DDBJ databases">
        <title>A chromosome-level genome assembly of the parasitoid wasp Eretmocerus hayati.</title>
        <authorList>
            <person name="Zhong Y."/>
            <person name="Liu S."/>
            <person name="Liu Y."/>
        </authorList>
    </citation>
    <scope>NUCLEOTIDE SEQUENCE</scope>
    <source>
        <strain evidence="1">ZJU_SS_LIU_2023</strain>
    </source>
</reference>
<gene>
    <name evidence="1" type="ORF">QAD02_018811</name>
</gene>
<organism evidence="1 2">
    <name type="scientific">Eretmocerus hayati</name>
    <dbReference type="NCBI Taxonomy" id="131215"/>
    <lineage>
        <taxon>Eukaryota</taxon>
        <taxon>Metazoa</taxon>
        <taxon>Ecdysozoa</taxon>
        <taxon>Arthropoda</taxon>
        <taxon>Hexapoda</taxon>
        <taxon>Insecta</taxon>
        <taxon>Pterygota</taxon>
        <taxon>Neoptera</taxon>
        <taxon>Endopterygota</taxon>
        <taxon>Hymenoptera</taxon>
        <taxon>Apocrita</taxon>
        <taxon>Proctotrupomorpha</taxon>
        <taxon>Chalcidoidea</taxon>
        <taxon>Aphelinidae</taxon>
        <taxon>Aphelininae</taxon>
        <taxon>Eretmocerus</taxon>
    </lineage>
</organism>
<keyword evidence="2" id="KW-1185">Reference proteome</keyword>